<dbReference type="SUPFAM" id="SSF56112">
    <property type="entry name" value="Protein kinase-like (PK-like)"/>
    <property type="match status" value="1"/>
</dbReference>
<dbReference type="EMBL" id="JAGGJU010000005">
    <property type="protein sequence ID" value="MBP1850658.1"/>
    <property type="molecule type" value="Genomic_DNA"/>
</dbReference>
<dbReference type="Gene3D" id="3.90.1200.10">
    <property type="match status" value="1"/>
</dbReference>
<accession>A0ABS4DY88</accession>
<reference evidence="1 2" key="1">
    <citation type="submission" date="2021-03" db="EMBL/GenBank/DDBJ databases">
        <title>Genomic Encyclopedia of Type Strains, Phase IV (KMG-IV): sequencing the most valuable type-strain genomes for metagenomic binning, comparative biology and taxonomic classification.</title>
        <authorList>
            <person name="Goeker M."/>
        </authorList>
    </citation>
    <scope>NUCLEOTIDE SEQUENCE [LARGE SCALE GENOMIC DNA]</scope>
    <source>
        <strain evidence="1 2">DSM 21600</strain>
    </source>
</reference>
<evidence type="ECO:0000313" key="2">
    <source>
        <dbReference type="Proteomes" id="UP000759443"/>
    </source>
</evidence>
<dbReference type="GO" id="GO:0050300">
    <property type="term" value="F:aminoglycoside 6-kinase activity"/>
    <property type="evidence" value="ECO:0007669"/>
    <property type="project" value="UniProtKB-EC"/>
</dbReference>
<gene>
    <name evidence="1" type="ORF">J2Z17_002095</name>
</gene>
<keyword evidence="2" id="KW-1185">Reference proteome</keyword>
<dbReference type="Proteomes" id="UP000759443">
    <property type="component" value="Unassembled WGS sequence"/>
</dbReference>
<protein>
    <submittedName>
        <fullName evidence="1">Streptomycin 6-kinase</fullName>
        <ecNumber evidence="1">2.7.1.72</ecNumber>
    </submittedName>
</protein>
<name>A0ABS4DY88_9HYPH</name>
<proteinExistence type="predicted"/>
<dbReference type="Pfam" id="PF04655">
    <property type="entry name" value="APH_6_hur"/>
    <property type="match status" value="1"/>
</dbReference>
<evidence type="ECO:0000313" key="1">
    <source>
        <dbReference type="EMBL" id="MBP1850658.1"/>
    </source>
</evidence>
<keyword evidence="1" id="KW-0808">Transferase</keyword>
<dbReference type="InterPro" id="IPR011009">
    <property type="entry name" value="Kinase-like_dom_sf"/>
</dbReference>
<dbReference type="RefSeq" id="WP_209944616.1">
    <property type="nucleotide sequence ID" value="NZ_JAGGJU010000005.1"/>
</dbReference>
<dbReference type="EC" id="2.7.1.72" evidence="1"/>
<dbReference type="InterPro" id="IPR006748">
    <property type="entry name" value="NH2Glyco/OHUrea_AB-resist_kin"/>
</dbReference>
<comment type="caution">
    <text evidence="1">The sequence shown here is derived from an EMBL/GenBank/DDBJ whole genome shotgun (WGS) entry which is preliminary data.</text>
</comment>
<organism evidence="1 2">
    <name type="scientific">Rhizobium halophytocola</name>
    <dbReference type="NCBI Taxonomy" id="735519"/>
    <lineage>
        <taxon>Bacteria</taxon>
        <taxon>Pseudomonadati</taxon>
        <taxon>Pseudomonadota</taxon>
        <taxon>Alphaproteobacteria</taxon>
        <taxon>Hyphomicrobiales</taxon>
        <taxon>Rhizobiaceae</taxon>
        <taxon>Rhizobium/Agrobacterium group</taxon>
        <taxon>Rhizobium</taxon>
    </lineage>
</organism>
<sequence>MASRLSSDICQRWQLREPLRIADTFTSRIFRAQTPEGSRIVKQLKPAGERERTGMAYLRWRDGKGAVRLLDTIDDCYLLEDAGEHLLRDTLFAKGDVAATEILTHVLRALHAPAAGPPPPALLPLRAHFSELFRQAAKPQQPAIAALLVAAVPLAEALLADQTDSRPLHGDLHHENIIASSAGHWLAIDPQGLIGDPVYDVANVFGNPDGASSLVLAPERALYLARHFAGVFGCPPEKVLRHAIAHAALSVSWSLAQDLPPENQNIAERLAFGAQAHRLLTQGAV</sequence>